<organism evidence="3 4">
    <name type="scientific">Rippkaea orientalis (strain PCC 8801 / RF-1)</name>
    <name type="common">Cyanothece sp. (strain PCC 8801)</name>
    <dbReference type="NCBI Taxonomy" id="41431"/>
    <lineage>
        <taxon>Bacteria</taxon>
        <taxon>Bacillati</taxon>
        <taxon>Cyanobacteriota</taxon>
        <taxon>Cyanophyceae</taxon>
        <taxon>Oscillatoriophycideae</taxon>
        <taxon>Chroococcales</taxon>
        <taxon>Aphanothecaceae</taxon>
        <taxon>Rippkaea</taxon>
        <taxon>Rippkaea orientalis</taxon>
    </lineage>
</organism>
<dbReference type="EMBL" id="CP001287">
    <property type="protein sequence ID" value="ACK66512.1"/>
    <property type="molecule type" value="Genomic_DNA"/>
</dbReference>
<name>B7K3X2_RIPO1</name>
<dbReference type="KEGG" id="cyp:PCC8801_2504"/>
<dbReference type="AlphaFoldDB" id="B7K3X2"/>
<dbReference type="Pfam" id="PF00069">
    <property type="entry name" value="Pkinase"/>
    <property type="match status" value="1"/>
</dbReference>
<keyword evidence="1" id="KW-0547">Nucleotide-binding</keyword>
<dbReference type="PROSITE" id="PS50011">
    <property type="entry name" value="PROTEIN_KINASE_DOM"/>
    <property type="match status" value="1"/>
</dbReference>
<protein>
    <submittedName>
        <fullName evidence="3">Serine/threonine protein kinase</fullName>
    </submittedName>
</protein>
<dbReference type="Gene3D" id="1.10.510.10">
    <property type="entry name" value="Transferase(Phosphotransferase) domain 1"/>
    <property type="match status" value="1"/>
</dbReference>
<dbReference type="GO" id="GO:0005524">
    <property type="term" value="F:ATP binding"/>
    <property type="evidence" value="ECO:0007669"/>
    <property type="project" value="UniProtKB-UniRule"/>
</dbReference>
<dbReference type="InterPro" id="IPR011009">
    <property type="entry name" value="Kinase-like_dom_sf"/>
</dbReference>
<evidence type="ECO:0000313" key="4">
    <source>
        <dbReference type="Proteomes" id="UP000008204"/>
    </source>
</evidence>
<feature type="binding site" evidence="1">
    <location>
        <position position="58"/>
    </location>
    <ligand>
        <name>ATP</name>
        <dbReference type="ChEBI" id="CHEBI:30616"/>
    </ligand>
</feature>
<dbReference type="HOGENOM" id="CLU_089647_0_0_3"/>
<dbReference type="InterPro" id="IPR017441">
    <property type="entry name" value="Protein_kinase_ATP_BS"/>
</dbReference>
<dbReference type="GO" id="GO:0005737">
    <property type="term" value="C:cytoplasm"/>
    <property type="evidence" value="ECO:0007669"/>
    <property type="project" value="TreeGrafter"/>
</dbReference>
<keyword evidence="3" id="KW-0723">Serine/threonine-protein kinase</keyword>
<keyword evidence="3" id="KW-0808">Transferase</keyword>
<evidence type="ECO:0000259" key="2">
    <source>
        <dbReference type="PROSITE" id="PS50011"/>
    </source>
</evidence>
<reference evidence="4" key="1">
    <citation type="journal article" date="2011" name="MBio">
        <title>Novel metabolic attributes of the genus Cyanothece, comprising a group of unicellular nitrogen-fixing Cyanobacteria.</title>
        <authorList>
            <person name="Bandyopadhyay A."/>
            <person name="Elvitigala T."/>
            <person name="Welsh E."/>
            <person name="Stockel J."/>
            <person name="Liberton M."/>
            <person name="Min H."/>
            <person name="Sherman L.A."/>
            <person name="Pakrasi H.B."/>
        </authorList>
    </citation>
    <scope>NUCLEOTIDE SEQUENCE [LARGE SCALE GENOMIC DNA]</scope>
    <source>
        <strain evidence="4">PCC 8801</strain>
    </source>
</reference>
<dbReference type="PANTHER" id="PTHR24361">
    <property type="entry name" value="MITOGEN-ACTIVATED KINASE KINASE KINASE"/>
    <property type="match status" value="1"/>
</dbReference>
<dbReference type="InterPro" id="IPR053235">
    <property type="entry name" value="Ser_Thr_kinase"/>
</dbReference>
<dbReference type="OrthoDB" id="9813021at2"/>
<accession>B7K3X2</accession>
<keyword evidence="1" id="KW-0067">ATP-binding</keyword>
<dbReference type="PROSITE" id="PS00107">
    <property type="entry name" value="PROTEIN_KINASE_ATP"/>
    <property type="match status" value="1"/>
</dbReference>
<dbReference type="eggNOG" id="COG0515">
    <property type="taxonomic scope" value="Bacteria"/>
</dbReference>
<evidence type="ECO:0000313" key="3">
    <source>
        <dbReference type="EMBL" id="ACK66512.1"/>
    </source>
</evidence>
<keyword evidence="4" id="KW-1185">Reference proteome</keyword>
<keyword evidence="3" id="KW-0418">Kinase</keyword>
<proteinExistence type="predicted"/>
<dbReference type="SUPFAM" id="SSF56112">
    <property type="entry name" value="Protein kinase-like (PK-like)"/>
    <property type="match status" value="1"/>
</dbReference>
<dbReference type="InterPro" id="IPR000719">
    <property type="entry name" value="Prot_kinase_dom"/>
</dbReference>
<dbReference type="GO" id="GO:0004674">
    <property type="term" value="F:protein serine/threonine kinase activity"/>
    <property type="evidence" value="ECO:0007669"/>
    <property type="project" value="UniProtKB-KW"/>
</dbReference>
<dbReference type="STRING" id="41431.PCC8801_2504"/>
<feature type="domain" description="Protein kinase" evidence="2">
    <location>
        <begin position="30"/>
        <end position="239"/>
    </location>
</feature>
<dbReference type="CDD" id="cd00180">
    <property type="entry name" value="PKc"/>
    <property type="match status" value="1"/>
</dbReference>
<dbReference type="Proteomes" id="UP000008204">
    <property type="component" value="Chromosome"/>
</dbReference>
<evidence type="ECO:0000256" key="1">
    <source>
        <dbReference type="PROSITE-ProRule" id="PRU10141"/>
    </source>
</evidence>
<sequence>MLFNHDIQLPPRRVQLPQYGETIENKGKKYSIGKQIGSGNFGKVFECSDDWGNELVAKIIMPQKRSYKEVQQEWKEELKKLLTFRHPNITYIYDAFEYKDTCYLIIEYCDYTLQDIFKNCDQELRESLIPYIAKDLLQGIDFIHSIDYVHKDIHPGHVFVRITKSQSTEENTHFICKIGDLGISNLENNIDQFNTILAQWMLPPEFLNSQKFGSINRQVDIYHTGLLLLSLLLGTTRKV</sequence>
<gene>
    <name evidence="3" type="ordered locus">PCC8801_2504</name>
</gene>